<dbReference type="InterPro" id="IPR007219">
    <property type="entry name" value="XnlR_reg_dom"/>
</dbReference>
<dbReference type="SUPFAM" id="SSF57701">
    <property type="entry name" value="Zn2/Cys6 DNA-binding domain"/>
    <property type="match status" value="1"/>
</dbReference>
<dbReference type="Gene3D" id="4.10.240.10">
    <property type="entry name" value="Zn(2)-C6 fungal-type DNA-binding domain"/>
    <property type="match status" value="1"/>
</dbReference>
<keyword evidence="5" id="KW-0539">Nucleus</keyword>
<dbReference type="GO" id="GO:0000981">
    <property type="term" value="F:DNA-binding transcription factor activity, RNA polymerase II-specific"/>
    <property type="evidence" value="ECO:0007669"/>
    <property type="project" value="InterPro"/>
</dbReference>
<evidence type="ECO:0000256" key="2">
    <source>
        <dbReference type="ARBA" id="ARBA00023015"/>
    </source>
</evidence>
<dbReference type="AlphaFoldDB" id="A0A2B7WH66"/>
<evidence type="ECO:0000313" key="9">
    <source>
        <dbReference type="Proteomes" id="UP000224080"/>
    </source>
</evidence>
<feature type="compositionally biased region" description="Basic and acidic residues" evidence="6">
    <location>
        <begin position="112"/>
        <end position="131"/>
    </location>
</feature>
<feature type="region of interest" description="Disordered" evidence="6">
    <location>
        <begin position="109"/>
        <end position="268"/>
    </location>
</feature>
<feature type="compositionally biased region" description="Low complexity" evidence="6">
    <location>
        <begin position="229"/>
        <end position="238"/>
    </location>
</feature>
<evidence type="ECO:0000256" key="6">
    <source>
        <dbReference type="SAM" id="MobiDB-lite"/>
    </source>
</evidence>
<dbReference type="InterPro" id="IPR001138">
    <property type="entry name" value="Zn2Cys6_DnaBD"/>
</dbReference>
<accession>A0A2B7WH66</accession>
<evidence type="ECO:0000313" key="8">
    <source>
        <dbReference type="EMBL" id="PGG95952.1"/>
    </source>
</evidence>
<keyword evidence="4" id="KW-0804">Transcription</keyword>
<gene>
    <name evidence="8" type="ORF">GX51_08055</name>
</gene>
<dbReference type="PROSITE" id="PS50048">
    <property type="entry name" value="ZN2_CY6_FUNGAL_2"/>
    <property type="match status" value="1"/>
</dbReference>
<feature type="domain" description="Zn(2)-C6 fungal-type" evidence="7">
    <location>
        <begin position="18"/>
        <end position="48"/>
    </location>
</feature>
<feature type="compositionally biased region" description="Acidic residues" evidence="6">
    <location>
        <begin position="239"/>
        <end position="268"/>
    </location>
</feature>
<dbReference type="Pfam" id="PF04082">
    <property type="entry name" value="Fungal_trans"/>
    <property type="match status" value="1"/>
</dbReference>
<keyword evidence="1" id="KW-0479">Metal-binding</keyword>
<dbReference type="PANTHER" id="PTHR46910:SF1">
    <property type="entry name" value="MISCELLANEOUS ZN(II)2CYS6 TRANSCRIPTION FACTOR (EUROFUNG)-RELATED"/>
    <property type="match status" value="1"/>
</dbReference>
<dbReference type="Proteomes" id="UP000224080">
    <property type="component" value="Unassembled WGS sequence"/>
</dbReference>
<proteinExistence type="predicted"/>
<dbReference type="CDD" id="cd12148">
    <property type="entry name" value="fungal_TF_MHR"/>
    <property type="match status" value="1"/>
</dbReference>
<protein>
    <recommendedName>
        <fullName evidence="7">Zn(2)-C6 fungal-type domain-containing protein</fullName>
    </recommendedName>
</protein>
<dbReference type="InterPro" id="IPR050987">
    <property type="entry name" value="AtrR-like"/>
</dbReference>
<comment type="caution">
    <text evidence="8">The sequence shown here is derived from an EMBL/GenBank/DDBJ whole genome shotgun (WGS) entry which is preliminary data.</text>
</comment>
<dbReference type="InterPro" id="IPR036864">
    <property type="entry name" value="Zn2-C6_fun-type_DNA-bd_sf"/>
</dbReference>
<dbReference type="SMART" id="SM00906">
    <property type="entry name" value="Fungal_trans"/>
    <property type="match status" value="1"/>
</dbReference>
<reference evidence="8 9" key="1">
    <citation type="submission" date="2017-10" db="EMBL/GenBank/DDBJ databases">
        <title>Comparative genomics in systemic dimorphic fungi from Ajellomycetaceae.</title>
        <authorList>
            <person name="Munoz J.F."/>
            <person name="Mcewen J.G."/>
            <person name="Clay O.K."/>
            <person name="Cuomo C.A."/>
        </authorList>
    </citation>
    <scope>NUCLEOTIDE SEQUENCE [LARGE SCALE GENOMIC DNA]</scope>
    <source>
        <strain evidence="8 9">UAMH130</strain>
    </source>
</reference>
<sequence length="819" mass="92282">MESGTPGDSSQSKARGSRCLTCQSKHIRCDGAQPVCTTCLLKDRTCEYPKSFSPAAKPNVRQVASDKKPPRAFSACLHVNRAENEVLRQNVDMIPLHLCNGSNIHLVNSLQKRPEPHRSALRESPSDERPSKQPRTSVTTVLKETNGNQDISLPSSQKPQAQPLVHRRRESPSFQLVGAISETPPESDKSHEGDDEGSLVQYHESPESPESPRSSRPPAYPHAAPSPPQTQDIPPIDQESSDSDGSEEIDGREESPDSSDSEMEVDDPDLFLPGVKQAVLQRTGVAKPGSTLESDRELKRLNKVTNRRTKLLTLSTNSTDLILPHRIVSNKLVTTYLNREFVNLPFFQRDAFIDRYEKLWKDIELWDSETEVSHEDCLFIGILFGMFALATLLHNPGDLEDAKQYFTRAQNLIFLNGIEKGGILNIQAYLVLAQYLIADNNLPVAWKFVGLAIRAAQSLHLHLVTGSHHLAQRENQELSRRVWHCSLMLERFLAMKMGITTLTKHSFETPLPIPGDRDYIDHLSTDDSVNRKPTIDRPSIIEFFNNSVRLYDRYSDLITIHDELRLTEHSNPRKKLEAFDLSPLLATDQSLTNWQAGLPPFLHPNTNVKINYLLAMRQHNILRIRYLHMRLLLWRPLLAIVVAASPDIDVRSRGQEATSQRPLTHIIAHECAVKCVLAAAEIINIIDGVERRGREIIDEVESRGTEITEGYDTLSIPAVWETAGYVFACAQVFIAARRCPKGMIDDLGGMRVIREGAWTSIELMKKYSLRWPRANACRKALEKLDILFPPGRDEYAGEPRDGGLRDLSWLECLPIDLEN</sequence>
<dbReference type="GO" id="GO:0003677">
    <property type="term" value="F:DNA binding"/>
    <property type="evidence" value="ECO:0007669"/>
    <property type="project" value="UniProtKB-KW"/>
</dbReference>
<keyword evidence="2" id="KW-0805">Transcription regulation</keyword>
<evidence type="ECO:0000256" key="5">
    <source>
        <dbReference type="ARBA" id="ARBA00023242"/>
    </source>
</evidence>
<feature type="compositionally biased region" description="Polar residues" evidence="6">
    <location>
        <begin position="133"/>
        <end position="160"/>
    </location>
</feature>
<dbReference type="SMART" id="SM00066">
    <property type="entry name" value="GAL4"/>
    <property type="match status" value="1"/>
</dbReference>
<dbReference type="PANTHER" id="PTHR46910">
    <property type="entry name" value="TRANSCRIPTION FACTOR PDR1"/>
    <property type="match status" value="1"/>
</dbReference>
<dbReference type="OrthoDB" id="424974at2759"/>
<dbReference type="EMBL" id="PDNC01000198">
    <property type="protein sequence ID" value="PGG95952.1"/>
    <property type="molecule type" value="Genomic_DNA"/>
</dbReference>
<dbReference type="STRING" id="2060905.A0A2B7WH66"/>
<feature type="compositionally biased region" description="Pro residues" evidence="6">
    <location>
        <begin position="218"/>
        <end position="228"/>
    </location>
</feature>
<name>A0A2B7WH66_9EURO</name>
<evidence type="ECO:0000259" key="7">
    <source>
        <dbReference type="PROSITE" id="PS50048"/>
    </source>
</evidence>
<evidence type="ECO:0000256" key="3">
    <source>
        <dbReference type="ARBA" id="ARBA00023125"/>
    </source>
</evidence>
<dbReference type="Pfam" id="PF00172">
    <property type="entry name" value="Zn_clus"/>
    <property type="match status" value="1"/>
</dbReference>
<keyword evidence="9" id="KW-1185">Reference proteome</keyword>
<evidence type="ECO:0000256" key="1">
    <source>
        <dbReference type="ARBA" id="ARBA00022723"/>
    </source>
</evidence>
<dbReference type="CDD" id="cd00067">
    <property type="entry name" value="GAL4"/>
    <property type="match status" value="1"/>
</dbReference>
<keyword evidence="3" id="KW-0238">DNA-binding</keyword>
<organism evidence="8 9">
    <name type="scientific">Blastomyces parvus</name>
    <dbReference type="NCBI Taxonomy" id="2060905"/>
    <lineage>
        <taxon>Eukaryota</taxon>
        <taxon>Fungi</taxon>
        <taxon>Dikarya</taxon>
        <taxon>Ascomycota</taxon>
        <taxon>Pezizomycotina</taxon>
        <taxon>Eurotiomycetes</taxon>
        <taxon>Eurotiomycetidae</taxon>
        <taxon>Onygenales</taxon>
        <taxon>Ajellomycetaceae</taxon>
        <taxon>Blastomyces</taxon>
    </lineage>
</organism>
<dbReference type="GO" id="GO:0006351">
    <property type="term" value="P:DNA-templated transcription"/>
    <property type="evidence" value="ECO:0007669"/>
    <property type="project" value="InterPro"/>
</dbReference>
<evidence type="ECO:0000256" key="4">
    <source>
        <dbReference type="ARBA" id="ARBA00023163"/>
    </source>
</evidence>
<dbReference type="GO" id="GO:0008270">
    <property type="term" value="F:zinc ion binding"/>
    <property type="evidence" value="ECO:0007669"/>
    <property type="project" value="InterPro"/>
</dbReference>